<accession>A0A9E8A9P0</accession>
<dbReference type="GO" id="GO:1990904">
    <property type="term" value="C:ribonucleoprotein complex"/>
    <property type="evidence" value="ECO:0007669"/>
    <property type="project" value="UniProtKB-KW"/>
</dbReference>
<evidence type="ECO:0000256" key="1">
    <source>
        <dbReference type="ARBA" id="ARBA00004192"/>
    </source>
</evidence>
<evidence type="ECO:0000259" key="13">
    <source>
        <dbReference type="Pfam" id="PF00945"/>
    </source>
</evidence>
<evidence type="ECO:0000256" key="4">
    <source>
        <dbReference type="ARBA" id="ARBA00022497"/>
    </source>
</evidence>
<keyword evidence="4" id="KW-1139">Helical capsid protein</keyword>
<dbReference type="GO" id="GO:0030430">
    <property type="term" value="C:host cell cytoplasm"/>
    <property type="evidence" value="ECO:0007669"/>
    <property type="project" value="UniProtKB-SubCell"/>
</dbReference>
<dbReference type="Pfam" id="PF00945">
    <property type="entry name" value="Rhabdo_ncap"/>
    <property type="match status" value="1"/>
</dbReference>
<comment type="subcellular location">
    <subcellularLocation>
        <location evidence="1">Host cytoplasm</location>
    </subcellularLocation>
    <subcellularLocation>
        <location evidence="2">Virion</location>
    </subcellularLocation>
</comment>
<keyword evidence="7" id="KW-0694">RNA-binding</keyword>
<keyword evidence="9" id="KW-1035">Host cytoplasm</keyword>
<name>A0A9E8A9P0_9RHAB</name>
<dbReference type="Gene3D" id="1.10.3610.10">
    <property type="entry name" value="Nucleoprotein"/>
    <property type="match status" value="1"/>
</dbReference>
<evidence type="ECO:0000256" key="5">
    <source>
        <dbReference type="ARBA" id="ARBA00022561"/>
    </source>
</evidence>
<evidence type="ECO:0000256" key="11">
    <source>
        <dbReference type="ARBA" id="ARBA00033344"/>
    </source>
</evidence>
<dbReference type="InterPro" id="IPR000448">
    <property type="entry name" value="Rhabdo_ncapsid"/>
</dbReference>
<dbReference type="SUPFAM" id="SSF140809">
    <property type="entry name" value="Rhabdovirus nucleoprotein-like"/>
    <property type="match status" value="1"/>
</dbReference>
<evidence type="ECO:0000256" key="3">
    <source>
        <dbReference type="ARBA" id="ARBA00014389"/>
    </source>
</evidence>
<evidence type="ECO:0000256" key="10">
    <source>
        <dbReference type="ARBA" id="ARBA00023274"/>
    </source>
</evidence>
<dbReference type="GO" id="GO:0003723">
    <property type="term" value="F:RNA binding"/>
    <property type="evidence" value="ECO:0007669"/>
    <property type="project" value="UniProtKB-KW"/>
</dbReference>
<feature type="domain" description="Rhabdovirus nucleocapsid" evidence="13">
    <location>
        <begin position="24"/>
        <end position="367"/>
    </location>
</feature>
<evidence type="ECO:0000256" key="7">
    <source>
        <dbReference type="ARBA" id="ARBA00022884"/>
    </source>
</evidence>
<dbReference type="EMBL" id="ON746529">
    <property type="protein sequence ID" value="UYL95599.1"/>
    <property type="molecule type" value="Viral_cRNA"/>
</dbReference>
<dbReference type="GO" id="GO:0019029">
    <property type="term" value="C:helical viral capsid"/>
    <property type="evidence" value="ECO:0007669"/>
    <property type="project" value="UniProtKB-KW"/>
</dbReference>
<feature type="compositionally biased region" description="Low complexity" evidence="12">
    <location>
        <begin position="405"/>
        <end position="414"/>
    </location>
</feature>
<evidence type="ECO:0000256" key="8">
    <source>
        <dbReference type="ARBA" id="ARBA00023086"/>
    </source>
</evidence>
<sequence length="476" mass="52761">MTQRPAGFRRVSDGTPLAFNTNVPSVNIEPQYPADFFATEKKKPSVEIWNATLKQATWLARDHWDNATWNDKNICTFLVTYIRENKKDFTAVSEEEYKSFNMTIADANEEYSPLSYLNLTGNEDSGAKESVGDDAESRRSLFVGIMCVARHIWSLEGDGTKQQGFLNVVLKKLELAPWGLNKKDEHKLMLFKSSTFLTRGYLRVLCAVDAFFFKNAKMDCSSIRLCTLQTRYRGCIAFRAYSSACDSTGIKSGDLPRYFLHDQLVTEGLRLLAEGQDSEDTWGYFPYQLEMGLVRNSAYSLGACPTIGLFLRALDAFAGNESAWLSRYPNGAKVPHVVIKLAYLVARVVVGNQDLELKVAYTDEEQQALKAYNEAIEATLNPQQGASATGSSQPPTSGLPPNVRPASATASAPTASKFQLPNSVNIHSQNAAKILLSWKVNNGLTAREHRDLVAKVNGRTLRPPGSLAEYMAGQFV</sequence>
<evidence type="ECO:0000256" key="9">
    <source>
        <dbReference type="ARBA" id="ARBA00023200"/>
    </source>
</evidence>
<dbReference type="GO" id="GO:0019013">
    <property type="term" value="C:viral nucleocapsid"/>
    <property type="evidence" value="ECO:0007669"/>
    <property type="project" value="UniProtKB-KW"/>
</dbReference>
<dbReference type="InterPro" id="IPR023330">
    <property type="entry name" value="Rhabdovirus_ncapsid_N"/>
</dbReference>
<reference evidence="14" key="1">
    <citation type="submission" date="2022-05" db="EMBL/GenBank/DDBJ databases">
        <authorList>
            <person name="Cao W."/>
            <person name="Jia N."/>
            <person name="Lam T.T.-Y."/>
            <person name="Ni X."/>
            <person name="Liu J."/>
        </authorList>
    </citation>
    <scope>NUCLEOTIDE SEQUENCE</scope>
    <source>
        <strain evidence="14">TIGMIC 1</strain>
    </source>
</reference>
<feature type="region of interest" description="Disordered" evidence="12">
    <location>
        <begin position="383"/>
        <end position="414"/>
    </location>
</feature>
<keyword evidence="5" id="KW-0167">Capsid protein</keyword>
<organism evidence="14">
    <name type="scientific">Tongliao Rhabd tick virus 1</name>
    <dbReference type="NCBI Taxonomy" id="2972331"/>
    <lineage>
        <taxon>Viruses</taxon>
        <taxon>Riboviria</taxon>
        <taxon>Orthornavirae</taxon>
        <taxon>Negarnaviricota</taxon>
        <taxon>Haploviricotina</taxon>
        <taxon>Monjiviricetes</taxon>
        <taxon>Mononegavirales</taxon>
        <taxon>Rhabdoviridae</taxon>
    </lineage>
</organism>
<dbReference type="InterPro" id="IPR035961">
    <property type="entry name" value="Rhabdovirus_nucleoprotein-like"/>
</dbReference>
<proteinExistence type="predicted"/>
<keyword evidence="10" id="KW-0687">Ribonucleoprotein</keyword>
<evidence type="ECO:0000256" key="6">
    <source>
        <dbReference type="ARBA" id="ARBA00022844"/>
    </source>
</evidence>
<evidence type="ECO:0000256" key="12">
    <source>
        <dbReference type="SAM" id="MobiDB-lite"/>
    </source>
</evidence>
<dbReference type="Gene3D" id="1.10.3570.10">
    <property type="entry name" value="Rhabdovirus nucleocapsid protein like domain"/>
    <property type="match status" value="1"/>
</dbReference>
<keyword evidence="8 14" id="KW-0543">Viral nucleoprotein</keyword>
<evidence type="ECO:0000256" key="2">
    <source>
        <dbReference type="ARBA" id="ARBA00004328"/>
    </source>
</evidence>
<evidence type="ECO:0000313" key="14">
    <source>
        <dbReference type="EMBL" id="UYL95599.1"/>
    </source>
</evidence>
<protein>
    <recommendedName>
        <fullName evidence="3">Nucleoprotein</fullName>
    </recommendedName>
    <alternativeName>
        <fullName evidence="11">Nucleocapsid protein</fullName>
    </alternativeName>
</protein>
<feature type="compositionally biased region" description="Polar residues" evidence="12">
    <location>
        <begin position="383"/>
        <end position="396"/>
    </location>
</feature>
<keyword evidence="6" id="KW-0946">Virion</keyword>
<dbReference type="InterPro" id="IPR023331">
    <property type="entry name" value="Rhabdovirus_ncapsid_C"/>
</dbReference>